<dbReference type="Proteomes" id="UP000198940">
    <property type="component" value="Unassembled WGS sequence"/>
</dbReference>
<evidence type="ECO:0000313" key="3">
    <source>
        <dbReference type="Proteomes" id="UP000184031"/>
    </source>
</evidence>
<dbReference type="EMBL" id="FOKU01000001">
    <property type="protein sequence ID" value="SFB69336.1"/>
    <property type="molecule type" value="Genomic_DNA"/>
</dbReference>
<comment type="caution">
    <text evidence="2">The sequence shown here is derived from an EMBL/GenBank/DDBJ whole genome shotgun (WGS) entry which is preliminary data.</text>
</comment>
<protein>
    <submittedName>
        <fullName evidence="2">Gluconate 2-dehydrogenase subunit 3</fullName>
    </submittedName>
</protein>
<evidence type="ECO:0000313" key="4">
    <source>
        <dbReference type="Proteomes" id="UP000198940"/>
    </source>
</evidence>
<evidence type="ECO:0000313" key="2">
    <source>
        <dbReference type="EMBL" id="SHK15903.1"/>
    </source>
</evidence>
<accession>A0A1M6Q737</accession>
<proteinExistence type="predicted"/>
<gene>
    <name evidence="1" type="ORF">SAMN04487891_101462</name>
    <name evidence="2" type="ORF">SAMN05216293_0469</name>
</gene>
<reference evidence="2 3" key="1">
    <citation type="submission" date="2016-11" db="EMBL/GenBank/DDBJ databases">
        <authorList>
            <person name="Varghese N."/>
            <person name="Submissions S."/>
        </authorList>
    </citation>
    <scope>NUCLEOTIDE SEQUENCE [LARGE SCALE GENOMIC DNA]</scope>
    <source>
        <strain evidence="2 3">CGMCC 1.12174</strain>
        <strain evidence="1 4">DSM 26351</strain>
    </source>
</reference>
<sequence length="217" mass="24510">MERRSALKNMGMAFGYAVATPTLLSLLQSCKDKPSYAEWVPSFLSREQGQALALTLDVILPKTDTPSATEVNVHTFIDSYMDEVMPLEQREFTMMKMEKFYDKILESSGKENLADLEVEDIDPVLTTYLRKRTDEEEDAHREAVMNYFQTIQQGGEATLDSEVACYTFANELRDLAIWAYKSSEMVGEEVLAYLPIPGEFVPCGDLQELTGGKAWSE</sequence>
<dbReference type="AlphaFoldDB" id="A0A1M6Q737"/>
<dbReference type="EMBL" id="FRAT01000001">
    <property type="protein sequence ID" value="SHK15903.1"/>
    <property type="molecule type" value="Genomic_DNA"/>
</dbReference>
<dbReference type="RefSeq" id="WP_072876412.1">
    <property type="nucleotide sequence ID" value="NZ_FOKU01000001.1"/>
</dbReference>
<evidence type="ECO:0000313" key="1">
    <source>
        <dbReference type="EMBL" id="SFB69336.1"/>
    </source>
</evidence>
<dbReference type="Pfam" id="PF13618">
    <property type="entry name" value="Gluconate_2-dh3"/>
    <property type="match status" value="1"/>
</dbReference>
<dbReference type="InterPro" id="IPR027056">
    <property type="entry name" value="Gluconate_2DH_su3"/>
</dbReference>
<dbReference type="OrthoDB" id="6385145at2"/>
<name>A0A1M6Q737_9FLAO</name>
<keyword evidence="4" id="KW-1185">Reference proteome</keyword>
<organism evidence="2 3">
    <name type="scientific">Flagellimonas taeanensis</name>
    <dbReference type="NCBI Taxonomy" id="1005926"/>
    <lineage>
        <taxon>Bacteria</taxon>
        <taxon>Pseudomonadati</taxon>
        <taxon>Bacteroidota</taxon>
        <taxon>Flavobacteriia</taxon>
        <taxon>Flavobacteriales</taxon>
        <taxon>Flavobacteriaceae</taxon>
        <taxon>Flagellimonas</taxon>
    </lineage>
</organism>
<dbReference type="PROSITE" id="PS51257">
    <property type="entry name" value="PROKAR_LIPOPROTEIN"/>
    <property type="match status" value="1"/>
</dbReference>
<dbReference type="STRING" id="1055723.SAMN05216293_0469"/>
<dbReference type="Proteomes" id="UP000184031">
    <property type="component" value="Unassembled WGS sequence"/>
</dbReference>